<accession>A0A0C2DU56</accession>
<dbReference type="InterPro" id="IPR007863">
    <property type="entry name" value="Peptidase_M16_C"/>
</dbReference>
<dbReference type="Proteomes" id="UP000035068">
    <property type="component" value="Unassembled WGS sequence"/>
</dbReference>
<organism evidence="3 4">
    <name type="scientific">Geoalkalibacter ferrihydriticus DSM 17813</name>
    <dbReference type="NCBI Taxonomy" id="1121915"/>
    <lineage>
        <taxon>Bacteria</taxon>
        <taxon>Pseudomonadati</taxon>
        <taxon>Thermodesulfobacteriota</taxon>
        <taxon>Desulfuromonadia</taxon>
        <taxon>Desulfuromonadales</taxon>
        <taxon>Geoalkalibacteraceae</taxon>
        <taxon>Geoalkalibacter</taxon>
    </lineage>
</organism>
<dbReference type="SUPFAM" id="SSF63411">
    <property type="entry name" value="LuxS/MPP-like metallohydrolase"/>
    <property type="match status" value="2"/>
</dbReference>
<dbReference type="AlphaFoldDB" id="A0A0C2DU56"/>
<dbReference type="RefSeq" id="WP_040098160.1">
    <property type="nucleotide sequence ID" value="NZ_JWJD01000002.1"/>
</dbReference>
<dbReference type="PANTHER" id="PTHR11851:SF225">
    <property type="entry name" value="NON-PEPTIDASE HOMOLOG YMXG"/>
    <property type="match status" value="1"/>
</dbReference>
<sequence length="473" mass="52632">MMFPARLWMFVFLVFFAWGCAAPQVPSSPRELTFAPLEFHVPEVERLTLANGLRLYVQEDHELPLVELTVMIGAGSIGDAPELVGRTDLYAALLRSGGAGERDPAALDEFLDMRAANLSAAADTYAVTLSMSLRSDDLEEGLELLADVLRRPHFDPARLEVARRQALEGIRRQNDDPGNLARRVLARSLYGEHPLGRSATVATVNAIAREDLKAFHRTHVHPNNLWVGISGDFDRDRLLALLDAHFGGWPRADLDPQAIPPLESVDAPQTWVVPRNLPQTSILLGEIGIDKDNPDQYAVRVMNYLLGGGGFNSRLMREIRSNRGLAYSVYSFYQVGRHLPGLFIAGSETRTNAVLEVVGIKREIMTQMRELPVSEADLTLARESLINSFVFGFTDKHDVVAMTMRLDFYDYPADYLQAYRDRVAQVSAADVQRAARRYLNPEGQMLVLVGDVEAVAAELAAQGLRVKEFSLEY</sequence>
<evidence type="ECO:0000313" key="3">
    <source>
        <dbReference type="EMBL" id="KIH76979.1"/>
    </source>
</evidence>
<protein>
    <recommendedName>
        <fullName evidence="5">Peptidase M16</fullName>
    </recommendedName>
</protein>
<feature type="domain" description="Peptidase M16 C-terminal" evidence="2">
    <location>
        <begin position="207"/>
        <end position="385"/>
    </location>
</feature>
<dbReference type="Pfam" id="PF05193">
    <property type="entry name" value="Peptidase_M16_C"/>
    <property type="match status" value="1"/>
</dbReference>
<dbReference type="InterPro" id="IPR011249">
    <property type="entry name" value="Metalloenz_LuxS/M16"/>
</dbReference>
<comment type="caution">
    <text evidence="3">The sequence shown here is derived from an EMBL/GenBank/DDBJ whole genome shotgun (WGS) entry which is preliminary data.</text>
</comment>
<reference evidence="3 4" key="1">
    <citation type="submission" date="2014-12" db="EMBL/GenBank/DDBJ databases">
        <title>Genomes of Geoalkalibacter ferrihydriticus and Geoalkalibacter subterraneus, two haloalkaliphilic metal-reducing members of the Geobacteraceae.</title>
        <authorList>
            <person name="Badalamenti J.P."/>
            <person name="Torres C.I."/>
            <person name="Krajmalnik-Brown R."/>
            <person name="Bond D.R."/>
        </authorList>
    </citation>
    <scope>NUCLEOTIDE SEQUENCE [LARGE SCALE GENOMIC DNA]</scope>
    <source>
        <strain evidence="3 4">DSM 17813</strain>
    </source>
</reference>
<dbReference type="InterPro" id="IPR050361">
    <property type="entry name" value="MPP/UQCRC_Complex"/>
</dbReference>
<dbReference type="EMBL" id="JWJD01000002">
    <property type="protein sequence ID" value="KIH76979.1"/>
    <property type="molecule type" value="Genomic_DNA"/>
</dbReference>
<feature type="domain" description="Peptidase M16 N-terminal" evidence="1">
    <location>
        <begin position="58"/>
        <end position="198"/>
    </location>
</feature>
<dbReference type="GO" id="GO:0046872">
    <property type="term" value="F:metal ion binding"/>
    <property type="evidence" value="ECO:0007669"/>
    <property type="project" value="InterPro"/>
</dbReference>
<evidence type="ECO:0000259" key="1">
    <source>
        <dbReference type="Pfam" id="PF00675"/>
    </source>
</evidence>
<dbReference type="Gene3D" id="3.30.830.10">
    <property type="entry name" value="Metalloenzyme, LuxS/M16 peptidase-like"/>
    <property type="match status" value="2"/>
</dbReference>
<gene>
    <name evidence="3" type="ORF">GFER_07875</name>
</gene>
<evidence type="ECO:0000313" key="4">
    <source>
        <dbReference type="Proteomes" id="UP000035068"/>
    </source>
</evidence>
<evidence type="ECO:0000259" key="2">
    <source>
        <dbReference type="Pfam" id="PF05193"/>
    </source>
</evidence>
<proteinExistence type="predicted"/>
<name>A0A0C2DU56_9BACT</name>
<evidence type="ECO:0008006" key="5">
    <source>
        <dbReference type="Google" id="ProtNLM"/>
    </source>
</evidence>
<dbReference type="InterPro" id="IPR011765">
    <property type="entry name" value="Pept_M16_N"/>
</dbReference>
<dbReference type="PANTHER" id="PTHR11851">
    <property type="entry name" value="METALLOPROTEASE"/>
    <property type="match status" value="1"/>
</dbReference>
<keyword evidence="4" id="KW-1185">Reference proteome</keyword>
<dbReference type="Pfam" id="PF00675">
    <property type="entry name" value="Peptidase_M16"/>
    <property type="match status" value="1"/>
</dbReference>